<reference evidence="1" key="2">
    <citation type="submission" date="2023-05" db="EMBL/GenBank/DDBJ databases">
        <authorList>
            <person name="Fouks B."/>
        </authorList>
    </citation>
    <scope>NUCLEOTIDE SEQUENCE</scope>
    <source>
        <strain evidence="1">Stay&amp;Tobe</strain>
        <tissue evidence="1">Testes</tissue>
    </source>
</reference>
<gene>
    <name evidence="1" type="ORF">L9F63_022928</name>
</gene>
<feature type="non-terminal residue" evidence="1">
    <location>
        <position position="1"/>
    </location>
</feature>
<dbReference type="EMBL" id="JASPKZ010007755">
    <property type="protein sequence ID" value="KAJ9582726.1"/>
    <property type="molecule type" value="Genomic_DNA"/>
</dbReference>
<evidence type="ECO:0000313" key="2">
    <source>
        <dbReference type="Proteomes" id="UP001233999"/>
    </source>
</evidence>
<feature type="non-terminal residue" evidence="1">
    <location>
        <position position="80"/>
    </location>
</feature>
<evidence type="ECO:0000313" key="1">
    <source>
        <dbReference type="EMBL" id="KAJ9582726.1"/>
    </source>
</evidence>
<name>A0AAD7ZLT9_DIPPU</name>
<proteinExistence type="predicted"/>
<reference evidence="1" key="1">
    <citation type="journal article" date="2023" name="IScience">
        <title>Live-bearing cockroach genome reveals convergent evolutionary mechanisms linked to viviparity in insects and beyond.</title>
        <authorList>
            <person name="Fouks B."/>
            <person name="Harrison M.C."/>
            <person name="Mikhailova A.A."/>
            <person name="Marchal E."/>
            <person name="English S."/>
            <person name="Carruthers M."/>
            <person name="Jennings E.C."/>
            <person name="Chiamaka E.L."/>
            <person name="Frigard R.A."/>
            <person name="Pippel M."/>
            <person name="Attardo G.M."/>
            <person name="Benoit J.B."/>
            <person name="Bornberg-Bauer E."/>
            <person name="Tobe S.S."/>
        </authorList>
    </citation>
    <scope>NUCLEOTIDE SEQUENCE</scope>
    <source>
        <strain evidence="1">Stay&amp;Tobe</strain>
    </source>
</reference>
<dbReference type="Proteomes" id="UP001233999">
    <property type="component" value="Unassembled WGS sequence"/>
</dbReference>
<keyword evidence="2" id="KW-1185">Reference proteome</keyword>
<sequence length="80" mass="9323">KHVEDSLKLLNLQRFNPIGHKLAAFNSLTHRLDGADIDIQVNKSTLILRKTVKHNNNSKQQKILENKLLKLEKNKHFEMI</sequence>
<accession>A0AAD7ZLT9</accession>
<dbReference type="AlphaFoldDB" id="A0AAD7ZLT9"/>
<organism evidence="1 2">
    <name type="scientific">Diploptera punctata</name>
    <name type="common">Pacific beetle cockroach</name>
    <dbReference type="NCBI Taxonomy" id="6984"/>
    <lineage>
        <taxon>Eukaryota</taxon>
        <taxon>Metazoa</taxon>
        <taxon>Ecdysozoa</taxon>
        <taxon>Arthropoda</taxon>
        <taxon>Hexapoda</taxon>
        <taxon>Insecta</taxon>
        <taxon>Pterygota</taxon>
        <taxon>Neoptera</taxon>
        <taxon>Polyneoptera</taxon>
        <taxon>Dictyoptera</taxon>
        <taxon>Blattodea</taxon>
        <taxon>Blaberoidea</taxon>
        <taxon>Blaberidae</taxon>
        <taxon>Diplopterinae</taxon>
        <taxon>Diploptera</taxon>
    </lineage>
</organism>
<comment type="caution">
    <text evidence="1">The sequence shown here is derived from an EMBL/GenBank/DDBJ whole genome shotgun (WGS) entry which is preliminary data.</text>
</comment>
<protein>
    <submittedName>
        <fullName evidence="1">Uncharacterized protein</fullName>
    </submittedName>
</protein>